<dbReference type="AlphaFoldDB" id="A0A4U9HV15"/>
<name>A0A4U9HV15_SERRU</name>
<evidence type="ECO:0000313" key="2">
    <source>
        <dbReference type="Proteomes" id="UP000307968"/>
    </source>
</evidence>
<accession>A0A4U9HV15</accession>
<proteinExistence type="predicted"/>
<dbReference type="GeneID" id="61762903"/>
<reference evidence="1 2" key="1">
    <citation type="submission" date="2019-05" db="EMBL/GenBank/DDBJ databases">
        <authorList>
            <consortium name="Pathogen Informatics"/>
        </authorList>
    </citation>
    <scope>NUCLEOTIDE SEQUENCE [LARGE SCALE GENOMIC DNA]</scope>
    <source>
        <strain evidence="1 2">NCTC12971</strain>
    </source>
</reference>
<organism evidence="1 2">
    <name type="scientific">Serratia rubidaea</name>
    <name type="common">Serratia marinorubra</name>
    <dbReference type="NCBI Taxonomy" id="61652"/>
    <lineage>
        <taxon>Bacteria</taxon>
        <taxon>Pseudomonadati</taxon>
        <taxon>Pseudomonadota</taxon>
        <taxon>Gammaproteobacteria</taxon>
        <taxon>Enterobacterales</taxon>
        <taxon>Yersiniaceae</taxon>
        <taxon>Serratia</taxon>
    </lineage>
</organism>
<sequence length="78" mass="9345">MKKNTLDALTESISNSEKIKKIIINNILMEERKEIRLNLVYITYDFSSRCVLIEYYAEDNEYPDVEMKFDDLIDFVKK</sequence>
<protein>
    <submittedName>
        <fullName evidence="1">Uncharacterized protein</fullName>
    </submittedName>
</protein>
<dbReference type="RefSeq" id="WP_054307940.1">
    <property type="nucleotide sequence ID" value="NZ_CAMIPJ010000021.1"/>
</dbReference>
<evidence type="ECO:0000313" key="1">
    <source>
        <dbReference type="EMBL" id="VTP67411.1"/>
    </source>
</evidence>
<gene>
    <name evidence="1" type="ORF">NCTC12971_05094</name>
</gene>
<dbReference type="Proteomes" id="UP000307968">
    <property type="component" value="Chromosome"/>
</dbReference>
<dbReference type="EMBL" id="LR590463">
    <property type="protein sequence ID" value="VTP67411.1"/>
    <property type="molecule type" value="Genomic_DNA"/>
</dbReference>